<feature type="compositionally biased region" description="Polar residues" evidence="19">
    <location>
        <begin position="1410"/>
        <end position="1419"/>
    </location>
</feature>
<evidence type="ECO:0000256" key="11">
    <source>
        <dbReference type="ARBA" id="ARBA00022833"/>
    </source>
</evidence>
<feature type="domain" description="PLAT" evidence="20">
    <location>
        <begin position="908"/>
        <end position="1025"/>
    </location>
</feature>
<feature type="region of interest" description="Disordered" evidence="19">
    <location>
        <begin position="749"/>
        <end position="768"/>
    </location>
</feature>
<dbReference type="SUPFAM" id="SSF54897">
    <property type="entry name" value="Protease propeptides/inhibitors"/>
    <property type="match status" value="1"/>
</dbReference>
<evidence type="ECO:0000256" key="12">
    <source>
        <dbReference type="ARBA" id="ARBA00023026"/>
    </source>
</evidence>
<dbReference type="Gene3D" id="3.40.630.10">
    <property type="entry name" value="Zn peptidases"/>
    <property type="match status" value="1"/>
</dbReference>
<dbReference type="Pfam" id="PF01477">
    <property type="entry name" value="PLAT"/>
    <property type="match status" value="3"/>
</dbReference>
<sequence>MSVFVNGDYSKSYAKHQLWRLRLTNNAQIAKIAAFKHIAYLYDIDFWSEHLNIYAPIDARVPPEAFNYFADFLVSDGVKIEYVIHMNDIGEIVERQSIMPKISRSSSKLNDFAYDTYHTLEEIHSWIDQMTSTYPDMVTPFTVGKSYENRDVRGFKISSSKTAAKHDGTKVAAKKAVWWDGCIHSREWISSATVIYIAYSLLSKYGHDSDITHLVDQFDYYILPVFNVDGYAYTWTTDRLWRKTRSPTSNASCYGVDPNRNWDYHWCENGASQDPCSDSFCGDKAFSEIEVAQVAKFIMDRQDTIVHYINFHAFSQLWMSAWAYTATPPPHFKLQDDGSIQAVNALRAVHGTQYHHDSIAQIIYVASGSSIDWTYGALNITFSYGVELRDTGTFGFLLPADQIIPTGEETLAALSALLRYIEKHVYASAKRSHRQGIFQTNGNLTTAHYLDKYIQQMDVKYIGGDVPWTLPFGDHFNSSSYASFTDTNKTNFSNASDLEIIARRYEFEPLYSVSENQIQTKPPICNTNTQWMNSGVLFADKTIEPYVTGIHQTGFLNIFTKQNAVNQEKFICIDFSDDHGHTFCYLCSINQHHHEPTRPRDQSKRRKLIPYDNPKALRTRSASLDRIPQNPSRLDSIPYRFIVRTGTRKNSGTRAQIFLYMYGTERNWTSVNLHARAKGSPDGFPTGSVRTFCLRGPDIGQLHYLNVNLVGARSDKEWFLKEIEITNLDTSVSWLCEFNCWLPKKPDEENGPIRSTVQPKRKSPTRQPDIPIDSLSVYILQVRTGGKPFAGTDSNIQVTIRGSTSQTQKLALTSARANLFEQNQVDTFAIVGWDIGDLAEITVESDKSQLAADWDLQEMAMWKIVPNADNNHSMVYFPFNTWLGKSKSKLKAKRETYPSTDHHINGPICYHIVVKTGKDFGAGTDANVFIIIYGKSGRTCVHLLDNKLKNDFEANRTSEFTIMDIDVGKIDRIKVWHDNSGVGAAWLLDSIVVRKKYSTCRSIADIFVQRLETISHALYRKTFEQVKKDYALRLSSTKENASRSSDRRSAKSRDYDDLASSRGILRSPIVNDKGNLNKKVTWDEQSLGSQDDPFSINTKRMRNMQQTIEKSRRTSASPPQMESGHFEHTAYWISSHSYDDKKWHITSIEELNQLDLDQSTRNALLVDRAAANPKIKTPINEKDDDVYEFEAKSWLKKDKDNSKPEVILTPKSVQLSTTTKKSSTEMKSDLQKRPSSSLSKTSSDHRPDKPIERDSKLSSQFDLGPLERSPRGLGSLDRQLRDISKTQFDDSQRTDKKHVSAPKREEESFSDKYHRSPSSPHSNTSIKIPSANERELLSKASNESAHRSRSAISSLINTPLSTLPTQPLKSPRSSKEPISNRDLSDRMPTESTSKVVARTTVERPSHKTTRSQVYSSAYGTTPADDF</sequence>
<dbReference type="SMART" id="SM00631">
    <property type="entry name" value="Zn_pept"/>
    <property type="match status" value="1"/>
</dbReference>
<evidence type="ECO:0000256" key="15">
    <source>
        <dbReference type="ARBA" id="ARBA00023157"/>
    </source>
</evidence>
<dbReference type="Gene3D" id="3.30.70.340">
    <property type="entry name" value="Metallocarboxypeptidase-like"/>
    <property type="match status" value="1"/>
</dbReference>
<evidence type="ECO:0000256" key="16">
    <source>
        <dbReference type="ARBA" id="ARBA00057299"/>
    </source>
</evidence>
<keyword evidence="6" id="KW-0121">Carboxypeptidase</keyword>
<comment type="similarity">
    <text evidence="4 18">Belongs to the peptidase M14 family.</text>
</comment>
<evidence type="ECO:0000256" key="3">
    <source>
        <dbReference type="ARBA" id="ARBA00004613"/>
    </source>
</evidence>
<feature type="compositionally biased region" description="Polar residues" evidence="19">
    <location>
        <begin position="1350"/>
        <end position="1368"/>
    </location>
</feature>
<dbReference type="Pfam" id="PF00246">
    <property type="entry name" value="Peptidase_M14"/>
    <property type="match status" value="1"/>
</dbReference>
<feature type="domain" description="PLAT" evidence="20">
    <location>
        <begin position="637"/>
        <end position="756"/>
    </location>
</feature>
<evidence type="ECO:0000313" key="22">
    <source>
        <dbReference type="EMBL" id="CAF4260413.1"/>
    </source>
</evidence>
<dbReference type="FunFam" id="3.40.630.10:FF:000040">
    <property type="entry name" value="zinc carboxypeptidase"/>
    <property type="match status" value="1"/>
</dbReference>
<keyword evidence="9" id="KW-0732">Signal</keyword>
<keyword evidence="8" id="KW-0479">Metal-binding</keyword>
<keyword evidence="7" id="KW-0645">Protease</keyword>
<dbReference type="Gene3D" id="2.60.60.20">
    <property type="entry name" value="PLAT/LH2 domain"/>
    <property type="match status" value="1"/>
</dbReference>
<accession>A0A820F8F3</accession>
<dbReference type="SUPFAM" id="SSF53187">
    <property type="entry name" value="Zn-dependent exopeptidases"/>
    <property type="match status" value="1"/>
</dbReference>
<keyword evidence="14" id="KW-0865">Zymogen</keyword>
<evidence type="ECO:0000256" key="17">
    <source>
        <dbReference type="PROSITE-ProRule" id="PRU00152"/>
    </source>
</evidence>
<keyword evidence="10" id="KW-0378">Hydrolase</keyword>
<keyword evidence="15" id="KW-1015">Disulfide bond</keyword>
<dbReference type="InterPro" id="IPR036392">
    <property type="entry name" value="PLAT/LH2_dom_sf"/>
</dbReference>
<evidence type="ECO:0000256" key="6">
    <source>
        <dbReference type="ARBA" id="ARBA00022645"/>
    </source>
</evidence>
<dbReference type="CDD" id="cd03860">
    <property type="entry name" value="M14_CP_A-B_like"/>
    <property type="match status" value="1"/>
</dbReference>
<dbReference type="InterPro" id="IPR000834">
    <property type="entry name" value="Peptidase_M14"/>
</dbReference>
<dbReference type="InterPro" id="IPR001024">
    <property type="entry name" value="PLAT/LH2_dom"/>
</dbReference>
<evidence type="ECO:0008006" key="24">
    <source>
        <dbReference type="Google" id="ProtNLM"/>
    </source>
</evidence>
<comment type="function">
    <text evidence="16">Involved in the digestion of the blood meal.</text>
</comment>
<dbReference type="EMBL" id="CAJOBQ010000112">
    <property type="protein sequence ID" value="CAF4260413.1"/>
    <property type="molecule type" value="Genomic_DNA"/>
</dbReference>
<feature type="compositionally biased region" description="Basic and acidic residues" evidence="19">
    <location>
        <begin position="1278"/>
        <end position="1314"/>
    </location>
</feature>
<feature type="domain" description="Peptidase M14" evidence="21">
    <location>
        <begin position="116"/>
        <end position="421"/>
    </location>
</feature>
<feature type="compositionally biased region" description="Basic and acidic residues" evidence="19">
    <location>
        <begin position="1373"/>
        <end position="1388"/>
    </location>
</feature>
<evidence type="ECO:0000256" key="5">
    <source>
        <dbReference type="ARBA" id="ARBA00022525"/>
    </source>
</evidence>
<comment type="caution">
    <text evidence="22">The sequence shown here is derived from an EMBL/GenBank/DDBJ whole genome shotgun (WGS) entry which is preliminary data.</text>
</comment>
<evidence type="ECO:0000256" key="1">
    <source>
        <dbReference type="ARBA" id="ARBA00001947"/>
    </source>
</evidence>
<dbReference type="GO" id="GO:0008270">
    <property type="term" value="F:zinc ion binding"/>
    <property type="evidence" value="ECO:0007669"/>
    <property type="project" value="InterPro"/>
</dbReference>
<name>A0A820F8F3_9BILA</name>
<dbReference type="InterPro" id="IPR003146">
    <property type="entry name" value="M14A_act_pep"/>
</dbReference>
<feature type="compositionally biased region" description="Polar residues" evidence="19">
    <location>
        <begin position="1316"/>
        <end position="1327"/>
    </location>
</feature>
<feature type="compositionally biased region" description="Basic and acidic residues" evidence="19">
    <location>
        <begin position="1222"/>
        <end position="1232"/>
    </location>
</feature>
<dbReference type="PROSITE" id="PS50095">
    <property type="entry name" value="PLAT"/>
    <property type="match status" value="3"/>
</dbReference>
<comment type="cofactor">
    <cofactor evidence="1">
        <name>Zn(2+)</name>
        <dbReference type="ChEBI" id="CHEBI:29105"/>
    </cofactor>
</comment>
<evidence type="ECO:0000259" key="21">
    <source>
        <dbReference type="PROSITE" id="PS52035"/>
    </source>
</evidence>
<dbReference type="Pfam" id="PF02244">
    <property type="entry name" value="Propep_M14"/>
    <property type="match status" value="1"/>
</dbReference>
<dbReference type="PROSITE" id="PS52035">
    <property type="entry name" value="PEPTIDASE_M14"/>
    <property type="match status" value="1"/>
</dbReference>
<reference evidence="22" key="1">
    <citation type="submission" date="2021-02" db="EMBL/GenBank/DDBJ databases">
        <authorList>
            <person name="Nowell W R."/>
        </authorList>
    </citation>
    <scope>NUCLEOTIDE SEQUENCE</scope>
</reference>
<evidence type="ECO:0000256" key="10">
    <source>
        <dbReference type="ARBA" id="ARBA00022801"/>
    </source>
</evidence>
<dbReference type="GO" id="GO:0005615">
    <property type="term" value="C:extracellular space"/>
    <property type="evidence" value="ECO:0007669"/>
    <property type="project" value="TreeGrafter"/>
</dbReference>
<dbReference type="SUPFAM" id="SSF49723">
    <property type="entry name" value="Lipase/lipooxygenase domain (PLAT/LH2 domain)"/>
    <property type="match status" value="3"/>
</dbReference>
<evidence type="ECO:0000256" key="7">
    <source>
        <dbReference type="ARBA" id="ARBA00022670"/>
    </source>
</evidence>
<dbReference type="GO" id="GO:0006508">
    <property type="term" value="P:proteolysis"/>
    <property type="evidence" value="ECO:0007669"/>
    <property type="project" value="UniProtKB-KW"/>
</dbReference>
<dbReference type="Proteomes" id="UP000663862">
    <property type="component" value="Unassembled WGS sequence"/>
</dbReference>
<keyword evidence="12" id="KW-0843">Virulence</keyword>
<organism evidence="22 23">
    <name type="scientific">Rotaria socialis</name>
    <dbReference type="NCBI Taxonomy" id="392032"/>
    <lineage>
        <taxon>Eukaryota</taxon>
        <taxon>Metazoa</taxon>
        <taxon>Spiralia</taxon>
        <taxon>Gnathifera</taxon>
        <taxon>Rotifera</taxon>
        <taxon>Eurotatoria</taxon>
        <taxon>Bdelloidea</taxon>
        <taxon>Philodinida</taxon>
        <taxon>Philodinidae</taxon>
        <taxon>Rotaria</taxon>
    </lineage>
</organism>
<evidence type="ECO:0000313" key="23">
    <source>
        <dbReference type="Proteomes" id="UP000663862"/>
    </source>
</evidence>
<feature type="compositionally biased region" description="Low complexity" evidence="19">
    <location>
        <begin position="1211"/>
        <end position="1221"/>
    </location>
</feature>
<dbReference type="PANTHER" id="PTHR11705:SF143">
    <property type="entry name" value="SLL0236 PROTEIN"/>
    <property type="match status" value="1"/>
</dbReference>
<feature type="active site" description="Proton donor/acceptor" evidence="18">
    <location>
        <position position="387"/>
    </location>
</feature>
<evidence type="ECO:0000256" key="13">
    <source>
        <dbReference type="ARBA" id="ARBA00023049"/>
    </source>
</evidence>
<comment type="subcellular location">
    <subcellularLocation>
        <location evidence="3">Secreted</location>
    </subcellularLocation>
</comment>
<dbReference type="InterPro" id="IPR036990">
    <property type="entry name" value="M14A-like_propep"/>
</dbReference>
<evidence type="ECO:0000256" key="4">
    <source>
        <dbReference type="ARBA" id="ARBA00005988"/>
    </source>
</evidence>
<feature type="region of interest" description="Disordered" evidence="19">
    <location>
        <begin position="1205"/>
        <end position="1426"/>
    </location>
</feature>
<evidence type="ECO:0000256" key="8">
    <source>
        <dbReference type="ARBA" id="ARBA00022723"/>
    </source>
</evidence>
<keyword evidence="11" id="KW-0862">Zinc</keyword>
<evidence type="ECO:0000256" key="14">
    <source>
        <dbReference type="ARBA" id="ARBA00023145"/>
    </source>
</evidence>
<comment type="caution">
    <text evidence="17">Lacks conserved residue(s) required for the propagation of feature annotation.</text>
</comment>
<feature type="domain" description="PLAT" evidence="20">
    <location>
        <begin position="776"/>
        <end position="897"/>
    </location>
</feature>
<proteinExistence type="inferred from homology"/>
<dbReference type="PANTHER" id="PTHR11705">
    <property type="entry name" value="PROTEASE FAMILY M14 CARBOXYPEPTIDASE A,B"/>
    <property type="match status" value="1"/>
</dbReference>
<evidence type="ECO:0000256" key="18">
    <source>
        <dbReference type="PROSITE-ProRule" id="PRU01379"/>
    </source>
</evidence>
<keyword evidence="5" id="KW-0964">Secreted</keyword>
<dbReference type="GO" id="GO:0004181">
    <property type="term" value="F:metallocarboxypeptidase activity"/>
    <property type="evidence" value="ECO:0007669"/>
    <property type="project" value="InterPro"/>
</dbReference>
<comment type="function">
    <text evidence="2">Extracellular metalloprotease that contributes to pathogenicity.</text>
</comment>
<evidence type="ECO:0000256" key="19">
    <source>
        <dbReference type="SAM" id="MobiDB-lite"/>
    </source>
</evidence>
<feature type="compositionally biased region" description="Basic and acidic residues" evidence="19">
    <location>
        <begin position="1242"/>
        <end position="1256"/>
    </location>
</feature>
<gene>
    <name evidence="22" type="ORF">TSG867_LOCUS3670</name>
</gene>
<evidence type="ECO:0000256" key="9">
    <source>
        <dbReference type="ARBA" id="ARBA00022729"/>
    </source>
</evidence>
<protein>
    <recommendedName>
        <fullName evidence="24">Carboxypeptidase B</fullName>
    </recommendedName>
</protein>
<evidence type="ECO:0000259" key="20">
    <source>
        <dbReference type="PROSITE" id="PS50095"/>
    </source>
</evidence>
<evidence type="ECO:0000256" key="2">
    <source>
        <dbReference type="ARBA" id="ARBA00003091"/>
    </source>
</evidence>
<dbReference type="Gene3D" id="2.40.180.10">
    <property type="entry name" value="Catalase core domain"/>
    <property type="match status" value="2"/>
</dbReference>
<keyword evidence="13" id="KW-0482">Metalloprotease</keyword>